<evidence type="ECO:0000259" key="6">
    <source>
        <dbReference type="PROSITE" id="PS50931"/>
    </source>
</evidence>
<dbReference type="Gene3D" id="3.40.190.10">
    <property type="entry name" value="Periplasmic binding protein-like II"/>
    <property type="match status" value="2"/>
</dbReference>
<name>A0ABU2SEQ9_9ACTN</name>
<feature type="domain" description="HTH lysR-type" evidence="6">
    <location>
        <begin position="3"/>
        <end position="58"/>
    </location>
</feature>
<dbReference type="Pfam" id="PF03466">
    <property type="entry name" value="LysR_substrate"/>
    <property type="match status" value="1"/>
</dbReference>
<evidence type="ECO:0000256" key="3">
    <source>
        <dbReference type="ARBA" id="ARBA00023125"/>
    </source>
</evidence>
<evidence type="ECO:0000256" key="4">
    <source>
        <dbReference type="ARBA" id="ARBA00023163"/>
    </source>
</evidence>
<keyword evidence="3" id="KW-0238">DNA-binding</keyword>
<dbReference type="PROSITE" id="PS50931">
    <property type="entry name" value="HTH_LYSR"/>
    <property type="match status" value="1"/>
</dbReference>
<evidence type="ECO:0000256" key="5">
    <source>
        <dbReference type="SAM" id="MobiDB-lite"/>
    </source>
</evidence>
<comment type="caution">
    <text evidence="7">The sequence shown here is derived from an EMBL/GenBank/DDBJ whole genome shotgun (WGS) entry which is preliminary data.</text>
</comment>
<dbReference type="InterPro" id="IPR036390">
    <property type="entry name" value="WH_DNA-bd_sf"/>
</dbReference>
<dbReference type="RefSeq" id="WP_311621464.1">
    <property type="nucleotide sequence ID" value="NZ_JAVREV010000034.1"/>
</dbReference>
<accession>A0ABU2SEQ9</accession>
<proteinExistence type="inferred from homology"/>
<keyword evidence="4" id="KW-0804">Transcription</keyword>
<dbReference type="EMBL" id="JAVREV010000034">
    <property type="protein sequence ID" value="MDT0447352.1"/>
    <property type="molecule type" value="Genomic_DNA"/>
</dbReference>
<dbReference type="SUPFAM" id="SSF46785">
    <property type="entry name" value="Winged helix' DNA-binding domain"/>
    <property type="match status" value="1"/>
</dbReference>
<gene>
    <name evidence="7" type="ORF">RM779_32865</name>
</gene>
<dbReference type="Pfam" id="PF00126">
    <property type="entry name" value="HTH_1"/>
    <property type="match status" value="1"/>
</dbReference>
<dbReference type="Gene3D" id="1.10.10.10">
    <property type="entry name" value="Winged helix-like DNA-binding domain superfamily/Winged helix DNA-binding domain"/>
    <property type="match status" value="1"/>
</dbReference>
<comment type="similarity">
    <text evidence="1">Belongs to the LysR transcriptional regulatory family.</text>
</comment>
<feature type="region of interest" description="Disordered" evidence="5">
    <location>
        <begin position="294"/>
        <end position="316"/>
    </location>
</feature>
<dbReference type="Proteomes" id="UP001183615">
    <property type="component" value="Unassembled WGS sequence"/>
</dbReference>
<evidence type="ECO:0000313" key="7">
    <source>
        <dbReference type="EMBL" id="MDT0447352.1"/>
    </source>
</evidence>
<keyword evidence="2" id="KW-0805">Transcription regulation</keyword>
<reference evidence="8" key="1">
    <citation type="submission" date="2023-07" db="EMBL/GenBank/DDBJ databases">
        <title>30 novel species of actinomycetes from the DSMZ collection.</title>
        <authorList>
            <person name="Nouioui I."/>
        </authorList>
    </citation>
    <scope>NUCLEOTIDE SEQUENCE [LARGE SCALE GENOMIC DNA]</scope>
    <source>
        <strain evidence="8">DSM 41886</strain>
    </source>
</reference>
<dbReference type="InterPro" id="IPR000847">
    <property type="entry name" value="LysR_HTH_N"/>
</dbReference>
<dbReference type="InterPro" id="IPR005119">
    <property type="entry name" value="LysR_subst-bd"/>
</dbReference>
<evidence type="ECO:0000313" key="8">
    <source>
        <dbReference type="Proteomes" id="UP001183615"/>
    </source>
</evidence>
<dbReference type="PANTHER" id="PTHR30346">
    <property type="entry name" value="TRANSCRIPTIONAL DUAL REGULATOR HCAR-RELATED"/>
    <property type="match status" value="1"/>
</dbReference>
<dbReference type="SUPFAM" id="SSF53850">
    <property type="entry name" value="Periplasmic binding protein-like II"/>
    <property type="match status" value="1"/>
</dbReference>
<evidence type="ECO:0000256" key="2">
    <source>
        <dbReference type="ARBA" id="ARBA00023015"/>
    </source>
</evidence>
<protein>
    <submittedName>
        <fullName evidence="7">LysR substrate-binding domain-containing protein</fullName>
    </submittedName>
</protein>
<dbReference type="PANTHER" id="PTHR30346:SF28">
    <property type="entry name" value="HTH-TYPE TRANSCRIPTIONAL REGULATOR CYNR"/>
    <property type="match status" value="1"/>
</dbReference>
<keyword evidence="8" id="KW-1185">Reference proteome</keyword>
<dbReference type="CDD" id="cd08414">
    <property type="entry name" value="PBP2_LTTR_aromatics_like"/>
    <property type="match status" value="1"/>
</dbReference>
<sequence>MAVDLRLMRYVIAIADTGSFQAAAERLHISQPPLSRQIIALERELGVALFERRPTRLTEAGRVFVASAREVVGHAERAVSLTRQAARAADGVVRIAYGPSAAHAELPLLLAEMAERHSGVRVQARELWDAELPAALGAGEFDVALGRHPPVPAGWTAEVLRTEEYTVVVHAGHRLAGRAAVSLADLRGETFRFITREPAPGYVDAVFAALGATGETFPVWENPVPGLRNHTEVSGGGFMLLPRSVAEHLLPAAACLPVLDDLPPVPLALVRPGRVTAPAVAALIRTARAVAAREGWRRPGHRRSGPRPSRTGQDGA</sequence>
<organism evidence="7 8">
    <name type="scientific">Streptomyces johnsoniae</name>
    <dbReference type="NCBI Taxonomy" id="3075532"/>
    <lineage>
        <taxon>Bacteria</taxon>
        <taxon>Bacillati</taxon>
        <taxon>Actinomycetota</taxon>
        <taxon>Actinomycetes</taxon>
        <taxon>Kitasatosporales</taxon>
        <taxon>Streptomycetaceae</taxon>
        <taxon>Streptomyces</taxon>
    </lineage>
</organism>
<dbReference type="InterPro" id="IPR036388">
    <property type="entry name" value="WH-like_DNA-bd_sf"/>
</dbReference>
<evidence type="ECO:0000256" key="1">
    <source>
        <dbReference type="ARBA" id="ARBA00009437"/>
    </source>
</evidence>
<dbReference type="PRINTS" id="PR00039">
    <property type="entry name" value="HTHLYSR"/>
</dbReference>